<evidence type="ECO:0000313" key="4">
    <source>
        <dbReference type="Proteomes" id="UP001318040"/>
    </source>
</evidence>
<feature type="compositionally biased region" description="Basic and acidic residues" evidence="2">
    <location>
        <begin position="401"/>
        <end position="410"/>
    </location>
</feature>
<feature type="compositionally biased region" description="Basic and acidic residues" evidence="2">
    <location>
        <begin position="121"/>
        <end position="139"/>
    </location>
</feature>
<proteinExistence type="predicted"/>
<dbReference type="InterPro" id="IPR018247">
    <property type="entry name" value="EF_Hand_1_Ca_BS"/>
</dbReference>
<evidence type="ECO:0000256" key="1">
    <source>
        <dbReference type="ARBA" id="ARBA00022837"/>
    </source>
</evidence>
<organism evidence="4 5">
    <name type="scientific">Petromyzon marinus</name>
    <name type="common">Sea lamprey</name>
    <dbReference type="NCBI Taxonomy" id="7757"/>
    <lineage>
        <taxon>Eukaryota</taxon>
        <taxon>Metazoa</taxon>
        <taxon>Chordata</taxon>
        <taxon>Craniata</taxon>
        <taxon>Vertebrata</taxon>
        <taxon>Cyclostomata</taxon>
        <taxon>Hyperoartia</taxon>
        <taxon>Petromyzontiformes</taxon>
        <taxon>Petromyzontidae</taxon>
        <taxon>Petromyzon</taxon>
    </lineage>
</organism>
<keyword evidence="4" id="KW-1185">Reference proteome</keyword>
<dbReference type="SUPFAM" id="SSF47473">
    <property type="entry name" value="EF-hand"/>
    <property type="match status" value="1"/>
</dbReference>
<gene>
    <name evidence="5" type="primary">LOC116958074</name>
</gene>
<feature type="compositionally biased region" description="Acidic residues" evidence="2">
    <location>
        <begin position="195"/>
        <end position="205"/>
    </location>
</feature>
<dbReference type="KEGG" id="pmrn:116958074"/>
<feature type="region of interest" description="Disordered" evidence="2">
    <location>
        <begin position="478"/>
        <end position="497"/>
    </location>
</feature>
<protein>
    <submittedName>
        <fullName evidence="5">Uncharacterized protein LOC116958074</fullName>
    </submittedName>
</protein>
<dbReference type="Proteomes" id="UP001318040">
    <property type="component" value="Chromosome 3"/>
</dbReference>
<name>A0AAJ7UJP2_PETMA</name>
<dbReference type="PROSITE" id="PS00018">
    <property type="entry name" value="EF_HAND_1"/>
    <property type="match status" value="1"/>
</dbReference>
<feature type="region of interest" description="Disordered" evidence="2">
    <location>
        <begin position="114"/>
        <end position="235"/>
    </location>
</feature>
<feature type="compositionally biased region" description="Basic and acidic residues" evidence="2">
    <location>
        <begin position="178"/>
        <end position="188"/>
    </location>
</feature>
<dbReference type="RefSeq" id="XP_032836460.1">
    <property type="nucleotide sequence ID" value="XM_032980569.1"/>
</dbReference>
<dbReference type="AlphaFoldDB" id="A0AAJ7UJP2"/>
<feature type="region of interest" description="Disordered" evidence="2">
    <location>
        <begin position="362"/>
        <end position="420"/>
    </location>
</feature>
<feature type="compositionally biased region" description="Basic and acidic residues" evidence="2">
    <location>
        <begin position="478"/>
        <end position="488"/>
    </location>
</feature>
<feature type="compositionally biased region" description="Basic and acidic residues" evidence="2">
    <location>
        <begin position="206"/>
        <end position="228"/>
    </location>
</feature>
<feature type="domain" description="EF-hand" evidence="3">
    <location>
        <begin position="643"/>
        <end position="678"/>
    </location>
</feature>
<sequence length="811" mass="88098">MTFVQKATLWGQGPFATAPAGRSAERDEPCPRYLAHMLLTPKAPPCRSHRAAHRPQRSDPNPPLRASRGPPRTRDPGCPAPFCKWPPPCATLPNRNLWPQHWSKHRVLHPPAPCSPQAEWPGRRAEHKNRCTAEKKTPEARGSWTPLGERKRAEPLLDVPEATGRAGVGAGDSCGGAQREEDHRDDPVGMRGMVAEEEDKEEEGEKEVGARMEQKMETRSLTSERESLLDTDDDFSGRVTPLSGLCSSLEASPGAGSFSGRSSLSSAIPSARDKCRRFLEDFPDEVVVVNRCDVQVQGAQGVSALTSRSSSNWIECGSGPLSRRRSGEADAGGCPYPVLPPISPRVGSAFACVSDTAGDKAVERACEEEGDSEIPPDPAALSQEAGDTAGELPADCQGSPDKTKHAEGPRAGETTNSGQEGWGILLDLLPSGDAMDFWLARADEAWGETGEREDDDDDGEVVVEEEEGERMLARNERHDEAADARDGVKTTTPDICHSSPPATLVRAASCDERGDVQACAVPCHSTRRPCRAATFRTHRTGGEKACAREAVPEEREQHGSGERDTGVMEEGPERGREESREARERRLERAEGVARAQALLQRLRDAERPAVPAIGGVGGGGSPNVSNFDDFDFLAKYCIFNQQALGEYQRAFSAVDEDEDGYLSGAEVCVALKAVLPPGSLTDAEEIYVYRVLEIVDYRVADGLTDFRLFAVIASLARRIAALDDFMRNLINHMDFKALEMRMSKARALFECNVEAHTRRIQPAQLALELRAGGVSGGPQDRSLDLLDFLSFLPLFVRIHGSVLARPLASP</sequence>
<dbReference type="PANTHER" id="PTHR35538:SF6">
    <property type="entry name" value="EF-HAND DOMAIN-CONTAINING PROTEIN"/>
    <property type="match status" value="1"/>
</dbReference>
<keyword evidence="1" id="KW-0106">Calcium</keyword>
<evidence type="ECO:0000259" key="3">
    <source>
        <dbReference type="PROSITE" id="PS50222"/>
    </source>
</evidence>
<dbReference type="InterPro" id="IPR002048">
    <property type="entry name" value="EF_hand_dom"/>
</dbReference>
<dbReference type="PANTHER" id="PTHR35538">
    <property type="entry name" value="LIG_CHAN-GLU_BD DOMAIN-CONTAINING PROTEIN"/>
    <property type="match status" value="1"/>
</dbReference>
<feature type="region of interest" description="Disordered" evidence="2">
    <location>
        <begin position="543"/>
        <end position="584"/>
    </location>
</feature>
<reference evidence="5" key="1">
    <citation type="submission" date="2025-08" db="UniProtKB">
        <authorList>
            <consortium name="RefSeq"/>
        </authorList>
    </citation>
    <scope>IDENTIFICATION</scope>
    <source>
        <tissue evidence="5">Sperm</tissue>
    </source>
</reference>
<dbReference type="PROSITE" id="PS50222">
    <property type="entry name" value="EF_HAND_2"/>
    <property type="match status" value="1"/>
</dbReference>
<feature type="region of interest" description="Disordered" evidence="2">
    <location>
        <begin position="41"/>
        <end position="79"/>
    </location>
</feature>
<evidence type="ECO:0000256" key="2">
    <source>
        <dbReference type="SAM" id="MobiDB-lite"/>
    </source>
</evidence>
<dbReference type="GO" id="GO:0005509">
    <property type="term" value="F:calcium ion binding"/>
    <property type="evidence" value="ECO:0007669"/>
    <property type="project" value="InterPro"/>
</dbReference>
<dbReference type="InterPro" id="IPR011992">
    <property type="entry name" value="EF-hand-dom_pair"/>
</dbReference>
<accession>A0AAJ7UJP2</accession>
<evidence type="ECO:0000313" key="5">
    <source>
        <dbReference type="RefSeq" id="XP_032836460.1"/>
    </source>
</evidence>